<dbReference type="Gene3D" id="2.60.40.10">
    <property type="entry name" value="Immunoglobulins"/>
    <property type="match status" value="1"/>
</dbReference>
<feature type="chain" id="PRO_5044951993" description="Endoglucanase" evidence="7">
    <location>
        <begin position="26"/>
        <end position="595"/>
    </location>
</feature>
<evidence type="ECO:0000259" key="8">
    <source>
        <dbReference type="Pfam" id="PF00759"/>
    </source>
</evidence>
<dbReference type="InterPro" id="IPR012341">
    <property type="entry name" value="6hp_glycosidase-like_sf"/>
</dbReference>
<keyword evidence="2 6" id="KW-0378">Hydrolase</keyword>
<dbReference type="InterPro" id="IPR008928">
    <property type="entry name" value="6-hairpin_glycosidase_sf"/>
</dbReference>
<dbReference type="EC" id="3.2.1.4" evidence="7"/>
<dbReference type="PANTHER" id="PTHR22298">
    <property type="entry name" value="ENDO-1,4-BETA-GLUCANASE"/>
    <property type="match status" value="1"/>
</dbReference>
<proteinExistence type="inferred from homology"/>
<dbReference type="InterPro" id="IPR004197">
    <property type="entry name" value="Cellulase_Ig-like"/>
</dbReference>
<dbReference type="InterPro" id="IPR014756">
    <property type="entry name" value="Ig_E-set"/>
</dbReference>
<comment type="caution">
    <text evidence="10">The sequence shown here is derived from an EMBL/GenBank/DDBJ whole genome shotgun (WGS) entry which is preliminary data.</text>
</comment>
<dbReference type="Pfam" id="PF02927">
    <property type="entry name" value="CelD_N"/>
    <property type="match status" value="1"/>
</dbReference>
<comment type="catalytic activity">
    <reaction evidence="7">
        <text>Endohydrolysis of (1-&gt;4)-beta-D-glucosidic linkages in cellulose, lichenin and cereal beta-D-glucans.</text>
        <dbReference type="EC" id="3.2.1.4"/>
    </reaction>
</comment>
<dbReference type="InterPro" id="IPR001701">
    <property type="entry name" value="Glyco_hydro_9"/>
</dbReference>
<feature type="signal peptide" evidence="7">
    <location>
        <begin position="1"/>
        <end position="25"/>
    </location>
</feature>
<gene>
    <name evidence="10" type="primary">egl2</name>
    <name evidence="10" type="ORF">GCM10008111_05680</name>
</gene>
<evidence type="ECO:0000256" key="4">
    <source>
        <dbReference type="ARBA" id="ARBA00023295"/>
    </source>
</evidence>
<evidence type="ECO:0000256" key="3">
    <source>
        <dbReference type="ARBA" id="ARBA00023277"/>
    </source>
</evidence>
<feature type="domain" description="Glycoside hydrolase family 9" evidence="8">
    <location>
        <begin position="128"/>
        <end position="574"/>
    </location>
</feature>
<dbReference type="SUPFAM" id="SSF81296">
    <property type="entry name" value="E set domains"/>
    <property type="match status" value="1"/>
</dbReference>
<keyword evidence="7" id="KW-0732">Signal</keyword>
<feature type="active site" evidence="6">
    <location>
        <position position="561"/>
    </location>
</feature>
<dbReference type="InterPro" id="IPR033126">
    <property type="entry name" value="Glyco_hydro_9_Asp/Glu_AS"/>
</dbReference>
<keyword evidence="5 6" id="KW-0624">Polysaccharide degradation</keyword>
<keyword evidence="11" id="KW-1185">Reference proteome</keyword>
<evidence type="ECO:0000256" key="1">
    <source>
        <dbReference type="ARBA" id="ARBA00007072"/>
    </source>
</evidence>
<keyword evidence="3 6" id="KW-0119">Carbohydrate metabolism</keyword>
<dbReference type="Proteomes" id="UP000634667">
    <property type="component" value="Unassembled WGS sequence"/>
</dbReference>
<dbReference type="SUPFAM" id="SSF48208">
    <property type="entry name" value="Six-hairpin glycosidases"/>
    <property type="match status" value="1"/>
</dbReference>
<dbReference type="Gene3D" id="1.50.10.10">
    <property type="match status" value="1"/>
</dbReference>
<keyword evidence="7" id="KW-0136">Cellulose degradation</keyword>
<evidence type="ECO:0000259" key="9">
    <source>
        <dbReference type="Pfam" id="PF02927"/>
    </source>
</evidence>
<protein>
    <recommendedName>
        <fullName evidence="7">Endoglucanase</fullName>
        <ecNumber evidence="7">3.2.1.4</ecNumber>
    </recommendedName>
</protein>
<reference evidence="11" key="1">
    <citation type="journal article" date="2019" name="Int. J. Syst. Evol. Microbiol.">
        <title>The Global Catalogue of Microorganisms (GCM) 10K type strain sequencing project: providing services to taxonomists for standard genome sequencing and annotation.</title>
        <authorList>
            <consortium name="The Broad Institute Genomics Platform"/>
            <consortium name="The Broad Institute Genome Sequencing Center for Infectious Disease"/>
            <person name="Wu L."/>
            <person name="Ma J."/>
        </authorList>
    </citation>
    <scope>NUCLEOTIDE SEQUENCE [LARGE SCALE GENOMIC DNA]</scope>
    <source>
        <strain evidence="11">KCTC 23723</strain>
    </source>
</reference>
<evidence type="ECO:0000256" key="2">
    <source>
        <dbReference type="ARBA" id="ARBA00022801"/>
    </source>
</evidence>
<accession>A0ABQ2WGK6</accession>
<keyword evidence="4 6" id="KW-0326">Glycosidase</keyword>
<evidence type="ECO:0000256" key="5">
    <source>
        <dbReference type="ARBA" id="ARBA00023326"/>
    </source>
</evidence>
<evidence type="ECO:0000313" key="10">
    <source>
        <dbReference type="EMBL" id="GGW52507.1"/>
    </source>
</evidence>
<dbReference type="PROSITE" id="PS00698">
    <property type="entry name" value="GH9_3"/>
    <property type="match status" value="1"/>
</dbReference>
<name>A0ABQ2WGK6_9ALTE</name>
<organism evidence="10 11">
    <name type="scientific">Alishewanella tabrizica</name>
    <dbReference type="NCBI Taxonomy" id="671278"/>
    <lineage>
        <taxon>Bacteria</taxon>
        <taxon>Pseudomonadati</taxon>
        <taxon>Pseudomonadota</taxon>
        <taxon>Gammaproteobacteria</taxon>
        <taxon>Alteromonadales</taxon>
        <taxon>Alteromonadaceae</taxon>
        <taxon>Alishewanella</taxon>
    </lineage>
</organism>
<sequence>MNCLAYFAKIILIALVYTTSLASQAEPTQSTATQTSPQLVPLYNYLGFRLIGPKWLVVPGERVVSFKVIAPNNDQPVLQGETTRAAYWPEAAQWVSLADVSALTAPGEYQFLVPGLKPIHFTIAAAPYSAVHDSAIKAFYYNRASIALEPRFAGPWARAAGHPDTSVKVHTSAASDARPAGFTFSAPKGWYDAGDYNKYVVNSGISTYTLLRTYADFADFYQQRQWQIPESDNATPDLLDEIMWNLDWLSAMQDPNDGGVYHKLTTLAFAGIVMPDQTHAERFVVQKSTAAALNFAAVMANASRVIQPFESQWPGKAALYRQQALAAWQWAQQHPAVYYQQPADVHTGAYGDEQLADEWAWAGVELFLLTGEPTYLTAFRQLTAPPTAPSWANVAALAYYSLAAELRQGRNLDSVIVGQVTQGLLQAADQLVSIHQQSAYGVAMRADDFVWGSNAVAMNKAMLLYQAWLVSPQPRYEQAMQGLLDYVLGRNPLQLSYVTGFGIKHPQFIHHRPSAADNVDAPVPGWLVGGPQPGQQDQCAYTTTLPALSYVDDWCSYASNEVAINWNAPLVYVLAAMHHLPMATNNSVEPETASK</sequence>
<feature type="domain" description="Cellulase Ig-like" evidence="9">
    <location>
        <begin position="46"/>
        <end position="116"/>
    </location>
</feature>
<dbReference type="RefSeq" id="WP_189480303.1">
    <property type="nucleotide sequence ID" value="NZ_BMYR01000002.1"/>
</dbReference>
<evidence type="ECO:0000313" key="11">
    <source>
        <dbReference type="Proteomes" id="UP000634667"/>
    </source>
</evidence>
<feature type="active site" evidence="6">
    <location>
        <position position="552"/>
    </location>
</feature>
<dbReference type="InterPro" id="IPR013783">
    <property type="entry name" value="Ig-like_fold"/>
</dbReference>
<evidence type="ECO:0000256" key="6">
    <source>
        <dbReference type="PROSITE-ProRule" id="PRU10060"/>
    </source>
</evidence>
<comment type="similarity">
    <text evidence="1 6 7">Belongs to the glycosyl hydrolase 9 (cellulase E) family.</text>
</comment>
<evidence type="ECO:0000256" key="7">
    <source>
        <dbReference type="RuleBase" id="RU361166"/>
    </source>
</evidence>
<dbReference type="EMBL" id="BMYR01000002">
    <property type="protein sequence ID" value="GGW52507.1"/>
    <property type="molecule type" value="Genomic_DNA"/>
</dbReference>
<dbReference type="Pfam" id="PF00759">
    <property type="entry name" value="Glyco_hydro_9"/>
    <property type="match status" value="1"/>
</dbReference>